<evidence type="ECO:0000313" key="5">
    <source>
        <dbReference type="Proteomes" id="UP000008827"/>
    </source>
</evidence>
<dbReference type="AlphaFoldDB" id="K7LMT0"/>
<keyword evidence="2" id="KW-0812">Transmembrane</keyword>
<dbReference type="EnsemblPlants" id="KRH28077">
    <property type="protein sequence ID" value="KRH28077"/>
    <property type="gene ID" value="GLYMA_11G032500"/>
</dbReference>
<proteinExistence type="predicted"/>
<dbReference type="InParanoid" id="K7LMT0"/>
<feature type="region of interest" description="Disordered" evidence="1">
    <location>
        <begin position="81"/>
        <end position="102"/>
    </location>
</feature>
<evidence type="ECO:0000313" key="4">
    <source>
        <dbReference type="EnsemblPlants" id="KRH28077"/>
    </source>
</evidence>
<feature type="transmembrane region" description="Helical" evidence="2">
    <location>
        <begin position="15"/>
        <end position="34"/>
    </location>
</feature>
<keyword evidence="2" id="KW-0472">Membrane</keyword>
<dbReference type="EMBL" id="CM000844">
    <property type="protein sequence ID" value="KRH28077.1"/>
    <property type="molecule type" value="Genomic_DNA"/>
</dbReference>
<protein>
    <submittedName>
        <fullName evidence="3 4">Uncharacterized protein</fullName>
    </submittedName>
</protein>
<dbReference type="PANTHER" id="PTHR38925:SF1">
    <property type="entry name" value="PROTEIN, PUTATIVE-RELATED"/>
    <property type="match status" value="1"/>
</dbReference>
<dbReference type="Proteomes" id="UP000008827">
    <property type="component" value="Chromosome 11"/>
</dbReference>
<reference evidence="4" key="2">
    <citation type="submission" date="2018-02" db="UniProtKB">
        <authorList>
            <consortium name="EnsemblPlants"/>
        </authorList>
    </citation>
    <scope>IDENTIFICATION</scope>
    <source>
        <strain evidence="4">Williams 82</strain>
    </source>
</reference>
<feature type="compositionally biased region" description="Polar residues" evidence="1">
    <location>
        <begin position="90"/>
        <end position="102"/>
    </location>
</feature>
<keyword evidence="5" id="KW-1185">Reference proteome</keyword>
<evidence type="ECO:0000313" key="3">
    <source>
        <dbReference type="EMBL" id="KRH28077.1"/>
    </source>
</evidence>
<evidence type="ECO:0000256" key="2">
    <source>
        <dbReference type="SAM" id="Phobius"/>
    </source>
</evidence>
<gene>
    <name evidence="3" type="ORF">GLYMA_11G032500</name>
</gene>
<accession>K7LMT0</accession>
<keyword evidence="2" id="KW-1133">Transmembrane helix</keyword>
<sequence>MKIFFGFCINSVGPVVAWTICPIALELLLSLWVFQEEALYSARLFFFRLRQIVFNRNINGTRLERAFRLMLQTLTSTTTASTTQQEEQLNQDTFNTPLTLTL</sequence>
<organism evidence="3">
    <name type="scientific">Glycine max</name>
    <name type="common">Soybean</name>
    <name type="synonym">Glycine hispida</name>
    <dbReference type="NCBI Taxonomy" id="3847"/>
    <lineage>
        <taxon>Eukaryota</taxon>
        <taxon>Viridiplantae</taxon>
        <taxon>Streptophyta</taxon>
        <taxon>Embryophyta</taxon>
        <taxon>Tracheophyta</taxon>
        <taxon>Spermatophyta</taxon>
        <taxon>Magnoliopsida</taxon>
        <taxon>eudicotyledons</taxon>
        <taxon>Gunneridae</taxon>
        <taxon>Pentapetalae</taxon>
        <taxon>rosids</taxon>
        <taxon>fabids</taxon>
        <taxon>Fabales</taxon>
        <taxon>Fabaceae</taxon>
        <taxon>Papilionoideae</taxon>
        <taxon>50 kb inversion clade</taxon>
        <taxon>NPAAA clade</taxon>
        <taxon>indigoferoid/millettioid clade</taxon>
        <taxon>Phaseoleae</taxon>
        <taxon>Glycine</taxon>
        <taxon>Glycine subgen. Soja</taxon>
    </lineage>
</organism>
<dbReference type="Gramene" id="KRH28077">
    <property type="protein sequence ID" value="KRH28077"/>
    <property type="gene ID" value="GLYMA_11G032500"/>
</dbReference>
<reference evidence="3 4" key="1">
    <citation type="journal article" date="2010" name="Nature">
        <title>Genome sequence of the palaeopolyploid soybean.</title>
        <authorList>
            <person name="Schmutz J."/>
            <person name="Cannon S.B."/>
            <person name="Schlueter J."/>
            <person name="Ma J."/>
            <person name="Mitros T."/>
            <person name="Nelson W."/>
            <person name="Hyten D.L."/>
            <person name="Song Q."/>
            <person name="Thelen J.J."/>
            <person name="Cheng J."/>
            <person name="Xu D."/>
            <person name="Hellsten U."/>
            <person name="May G.D."/>
            <person name="Yu Y."/>
            <person name="Sakurai T."/>
            <person name="Umezawa T."/>
            <person name="Bhattacharyya M.K."/>
            <person name="Sandhu D."/>
            <person name="Valliyodan B."/>
            <person name="Lindquist E."/>
            <person name="Peto M."/>
            <person name="Grant D."/>
            <person name="Shu S."/>
            <person name="Goodstein D."/>
            <person name="Barry K."/>
            <person name="Futrell-Griggs M."/>
            <person name="Abernathy B."/>
            <person name="Du J."/>
            <person name="Tian Z."/>
            <person name="Zhu L."/>
            <person name="Gill N."/>
            <person name="Joshi T."/>
            <person name="Libault M."/>
            <person name="Sethuraman A."/>
            <person name="Zhang X.-C."/>
            <person name="Shinozaki K."/>
            <person name="Nguyen H.T."/>
            <person name="Wing R.A."/>
            <person name="Cregan P."/>
            <person name="Specht J."/>
            <person name="Grimwood J."/>
            <person name="Rokhsar D."/>
            <person name="Stacey G."/>
            <person name="Shoemaker R.C."/>
            <person name="Jackson S.A."/>
        </authorList>
    </citation>
    <scope>NUCLEOTIDE SEQUENCE</scope>
    <source>
        <strain evidence="4">cv. Williams 82</strain>
        <tissue evidence="3">Callus</tissue>
    </source>
</reference>
<dbReference type="PaxDb" id="3847-GLYMA11G03530.2"/>
<dbReference type="PANTHER" id="PTHR38925">
    <property type="entry name" value="PROTEIN, PUTATIVE-RELATED"/>
    <property type="match status" value="1"/>
</dbReference>
<dbReference type="HOGENOM" id="CLU_169229_0_0_1"/>
<evidence type="ECO:0000256" key="1">
    <source>
        <dbReference type="SAM" id="MobiDB-lite"/>
    </source>
</evidence>
<reference evidence="3" key="3">
    <citation type="submission" date="2018-07" db="EMBL/GenBank/DDBJ databases">
        <title>WGS assembly of Glycine max.</title>
        <authorList>
            <person name="Schmutz J."/>
            <person name="Cannon S."/>
            <person name="Schlueter J."/>
            <person name="Ma J."/>
            <person name="Mitros T."/>
            <person name="Nelson W."/>
            <person name="Hyten D."/>
            <person name="Song Q."/>
            <person name="Thelen J."/>
            <person name="Cheng J."/>
            <person name="Xu D."/>
            <person name="Hellsten U."/>
            <person name="May G."/>
            <person name="Yu Y."/>
            <person name="Sakurai T."/>
            <person name="Umezawa T."/>
            <person name="Bhattacharyya M."/>
            <person name="Sandhu D."/>
            <person name="Valliyodan B."/>
            <person name="Lindquist E."/>
            <person name="Peto M."/>
            <person name="Grant D."/>
            <person name="Shu S."/>
            <person name="Goodstein D."/>
            <person name="Barry K."/>
            <person name="Futrell-Griggs M."/>
            <person name="Abernathy B."/>
            <person name="Du J."/>
            <person name="Tian Z."/>
            <person name="Zhu L."/>
            <person name="Gill N."/>
            <person name="Joshi T."/>
            <person name="Libault M."/>
            <person name="Sethuraman A."/>
            <person name="Zhang X."/>
            <person name="Shinozaki K."/>
            <person name="Nguyen H."/>
            <person name="Wing R."/>
            <person name="Cregan P."/>
            <person name="Specht J."/>
            <person name="Grimwood J."/>
            <person name="Rokhsar D."/>
            <person name="Stacey G."/>
            <person name="Shoemaker R."/>
            <person name="Jackson S."/>
        </authorList>
    </citation>
    <scope>NUCLEOTIDE SEQUENCE</scope>
    <source>
        <tissue evidence="3">Callus</tissue>
    </source>
</reference>
<name>K7LMT0_SOYBN</name>